<evidence type="ECO:0000256" key="2">
    <source>
        <dbReference type="ARBA" id="ARBA00022729"/>
    </source>
</evidence>
<feature type="repeat" description="TPR" evidence="6">
    <location>
        <begin position="384"/>
        <end position="417"/>
    </location>
</feature>
<sequence>MRTRRNTLAIGVLTALLGASAAPVLAAGSDIEAQLVEQGQYWQSRNNNQRAAEVWQKVLQLDKAQVDALYGMGLIGVKQNKPQQANDYLERLQAISPQPWQARQLMQDIALARQENQALLAEARRLVDAGERDRATEVFRKMFNGLTPSGAIGREYYNNLAFNDASWPEARKGMERLIRENPQDSILSLFYAKQLARHEDTRVEGIRLLARLSKQVDIAGDADESWRLALTWLGPPTPAQYGLFEDFLKSHPDDKDIREQLAKGRAQVAGAQQPTVVSRGLQALEKGDLQEAEKAFQERLATHPDDTDALGGMGVIRQQQNRLAEAEPLLARAAAKGSSAWKKALDSVRYWLLIQRARDLQARGQGAQAQDALAQALRLDPGNADGLVAIADIQVSAGQFDTAIGHYRQVLAAHPDHVGAIRGLVNVLAQTGKAAEALRLLDKLTPQQQAEFGDQGRLRALRASQQANLAEQRGDLTAALDAMREAVRNDPDNVWTTFDLARLYIKADQSRQARITIDDFTRAHRDNVDALYASALLSVEMEQWQDALDTLRRIPAARRTAAMDELTKQVTLTIQVNHATELVKTGQPQEALALLDRVQDQASGNAERTGTLASAYVDAGDTPRAMAMMQPLVTPPATPTLATRLQYAAILLKAGEDAQVYNVLTALQKQTMDAATKKRYDDLRFLYRVRQAERLRQGGDLAAAYDTLAPALVQRPTDIGAISALARMFNAAGDNARALALYKPLVQRNPRDAAVLLGAADTAVQAQENSYALDLLDQFRKLDSSDPTTLTEAARIYRSLGKVGEATTLLRKAVAIENRARQRSQLAQGNGFDSAINPFRTQRRLPGNEDVAAIPPPAETLLQPVAMAAAGSAETLPAPAQRGNAQLQPAATPGIAYGQPLGPVFSTAATAPTASATPTMQAAPRGYAQQAAAPQTALPGAANNAQRALLALQGQPGSLPADNLTPAQRALNDILQARSAYVTQGVVVRGNASESGLSRMNDIEAPLEVNMPVGNDRVAVRITPVSLDAGTLATEPASRFGGGGASAQGVGKQSAHGVGVAVGYERPEDGMKADIGSTPFGFKYPNVVGGVSVEQPFAGSSTNRFAVALSRRAVNDSVTSFAGSTDPRIGRSWGGVTANGGRAEMSSDDAQTGVYAYGALHSLQGHNVESNTRMELGGGAYQYLQNSDDQKMTVGVSTNVISYANNQNFYTYGQGGYFSPQTYLGLGVPFTWAKRNDRFSFQLKGSMGVQYFRQDGADYFPTDAALQAASGKTYAAQTKTGLGYSLEGSGEYRFAPRLFLGGSLRLNNSSDFRELNVGMYLRYTLEDMQGRFLTLPVSPYRSPYSN</sequence>
<dbReference type="Proteomes" id="UP000269199">
    <property type="component" value="Chromosome"/>
</dbReference>
<keyword evidence="5" id="KW-0135">Cellulose biosynthesis</keyword>
<reference evidence="10 11" key="1">
    <citation type="submission" date="2017-11" db="EMBL/GenBank/DDBJ databases">
        <title>Complete genome sequence of Herbaspirillum rubrisubalbicans DSM 11543.</title>
        <authorList>
            <person name="Chen M."/>
            <person name="An Q."/>
        </authorList>
    </citation>
    <scope>NUCLEOTIDE SEQUENCE [LARGE SCALE GENOMIC DNA]</scope>
    <source>
        <strain evidence="10 11">DSM 11543</strain>
    </source>
</reference>
<protein>
    <submittedName>
        <fullName evidence="10">Cellulose synthase</fullName>
    </submittedName>
</protein>
<evidence type="ECO:0000313" key="10">
    <source>
        <dbReference type="EMBL" id="AYR23419.1"/>
    </source>
</evidence>
<dbReference type="PRINTS" id="PR01441">
    <property type="entry name" value="CELLSNTHASEC"/>
</dbReference>
<evidence type="ECO:0000256" key="7">
    <source>
        <dbReference type="SAM" id="Coils"/>
    </source>
</evidence>
<dbReference type="InterPro" id="IPR051012">
    <property type="entry name" value="CellSynth/LPSAsmb/PSIAsmb"/>
</dbReference>
<dbReference type="InterPro" id="IPR003921">
    <property type="entry name" value="Cell_synth_C"/>
</dbReference>
<feature type="domain" description="Cellulose synthase operon C C-terminal" evidence="9">
    <location>
        <begin position="998"/>
        <end position="1325"/>
    </location>
</feature>
<dbReference type="SUPFAM" id="SSF48452">
    <property type="entry name" value="TPR-like"/>
    <property type="match status" value="3"/>
</dbReference>
<dbReference type="PANTHER" id="PTHR45586">
    <property type="entry name" value="TPR REPEAT-CONTAINING PROTEIN PA4667"/>
    <property type="match status" value="1"/>
</dbReference>
<dbReference type="GO" id="GO:0030244">
    <property type="term" value="P:cellulose biosynthetic process"/>
    <property type="evidence" value="ECO:0007669"/>
    <property type="project" value="UniProtKB-KW"/>
</dbReference>
<dbReference type="Pfam" id="PF14559">
    <property type="entry name" value="TPR_19"/>
    <property type="match status" value="4"/>
</dbReference>
<dbReference type="Gene3D" id="1.25.40.10">
    <property type="entry name" value="Tetratricopeptide repeat domain"/>
    <property type="match status" value="5"/>
</dbReference>
<gene>
    <name evidence="10" type="ORF">RC54_06085</name>
</gene>
<feature type="coiled-coil region" evidence="7">
    <location>
        <begin position="102"/>
        <end position="129"/>
    </location>
</feature>
<evidence type="ECO:0000256" key="4">
    <source>
        <dbReference type="ARBA" id="ARBA00022803"/>
    </source>
</evidence>
<dbReference type="GO" id="GO:0006011">
    <property type="term" value="P:UDP-alpha-D-glucose metabolic process"/>
    <property type="evidence" value="ECO:0007669"/>
    <property type="project" value="InterPro"/>
</dbReference>
<evidence type="ECO:0000313" key="11">
    <source>
        <dbReference type="Proteomes" id="UP000269199"/>
    </source>
</evidence>
<keyword evidence="2 8" id="KW-0732">Signal</keyword>
<dbReference type="SMART" id="SM00028">
    <property type="entry name" value="TPR"/>
    <property type="match status" value="10"/>
</dbReference>
<evidence type="ECO:0000256" key="3">
    <source>
        <dbReference type="ARBA" id="ARBA00022737"/>
    </source>
</evidence>
<dbReference type="GO" id="GO:0019867">
    <property type="term" value="C:outer membrane"/>
    <property type="evidence" value="ECO:0007669"/>
    <property type="project" value="InterPro"/>
</dbReference>
<keyword evidence="4 6" id="KW-0802">TPR repeat</keyword>
<name>A0AAD0XG86_9BURK</name>
<dbReference type="InterPro" id="IPR011990">
    <property type="entry name" value="TPR-like_helical_dom_sf"/>
</dbReference>
<keyword evidence="3" id="KW-0677">Repeat</keyword>
<dbReference type="PROSITE" id="PS50005">
    <property type="entry name" value="TPR"/>
    <property type="match status" value="2"/>
</dbReference>
<proteinExistence type="predicted"/>
<dbReference type="RefSeq" id="WP_061789769.1">
    <property type="nucleotide sequence ID" value="NZ_CP024996.1"/>
</dbReference>
<evidence type="ECO:0000256" key="5">
    <source>
        <dbReference type="ARBA" id="ARBA00022916"/>
    </source>
</evidence>
<keyword evidence="7" id="KW-0175">Coiled coil</keyword>
<feature type="repeat" description="TPR" evidence="6">
    <location>
        <begin position="273"/>
        <end position="306"/>
    </location>
</feature>
<evidence type="ECO:0000259" key="9">
    <source>
        <dbReference type="Pfam" id="PF05420"/>
    </source>
</evidence>
<feature type="signal peptide" evidence="8">
    <location>
        <begin position="1"/>
        <end position="26"/>
    </location>
</feature>
<comment type="pathway">
    <text evidence="1">Glycan metabolism; bacterial cellulose biosynthesis.</text>
</comment>
<feature type="chain" id="PRO_5041945598" evidence="8">
    <location>
        <begin position="27"/>
        <end position="1346"/>
    </location>
</feature>
<evidence type="ECO:0000256" key="8">
    <source>
        <dbReference type="SAM" id="SignalP"/>
    </source>
</evidence>
<evidence type="ECO:0000256" key="6">
    <source>
        <dbReference type="PROSITE-ProRule" id="PRU00339"/>
    </source>
</evidence>
<evidence type="ECO:0000256" key="1">
    <source>
        <dbReference type="ARBA" id="ARBA00005186"/>
    </source>
</evidence>
<dbReference type="Pfam" id="PF13432">
    <property type="entry name" value="TPR_16"/>
    <property type="match status" value="1"/>
</dbReference>
<dbReference type="PANTHER" id="PTHR45586:SF1">
    <property type="entry name" value="LIPOPOLYSACCHARIDE ASSEMBLY PROTEIN B"/>
    <property type="match status" value="1"/>
</dbReference>
<dbReference type="EMBL" id="CP024996">
    <property type="protein sequence ID" value="AYR23419.1"/>
    <property type="molecule type" value="Genomic_DNA"/>
</dbReference>
<organism evidence="10 11">
    <name type="scientific">Herbaspirillum rubrisubalbicans</name>
    <dbReference type="NCBI Taxonomy" id="80842"/>
    <lineage>
        <taxon>Bacteria</taxon>
        <taxon>Pseudomonadati</taxon>
        <taxon>Pseudomonadota</taxon>
        <taxon>Betaproteobacteria</taxon>
        <taxon>Burkholderiales</taxon>
        <taxon>Oxalobacteraceae</taxon>
        <taxon>Herbaspirillum</taxon>
    </lineage>
</organism>
<dbReference type="InterPro" id="IPR019734">
    <property type="entry name" value="TPR_rpt"/>
</dbReference>
<dbReference type="Pfam" id="PF05420">
    <property type="entry name" value="BCSC_C"/>
    <property type="match status" value="1"/>
</dbReference>
<accession>A0AAD0XG86</accession>
<dbReference type="InterPro" id="IPR008410">
    <property type="entry name" value="BCSC_C"/>
</dbReference>